<dbReference type="PROSITE" id="PS50929">
    <property type="entry name" value="ABC_TM1F"/>
    <property type="match status" value="1"/>
</dbReference>
<keyword evidence="11" id="KW-1185">Reference proteome</keyword>
<dbReference type="Pfam" id="PF00005">
    <property type="entry name" value="ABC_tran"/>
    <property type="match status" value="1"/>
</dbReference>
<dbReference type="Gene3D" id="1.20.1560.10">
    <property type="entry name" value="ABC transporter type 1, transmembrane domain"/>
    <property type="match status" value="1"/>
</dbReference>
<accession>A0A369CA08</accession>
<protein>
    <submittedName>
        <fullName evidence="10">ATP-binding cassette subfamily B protein</fullName>
    </submittedName>
</protein>
<dbReference type="Proteomes" id="UP000252707">
    <property type="component" value="Unassembled WGS sequence"/>
</dbReference>
<dbReference type="InterPro" id="IPR027417">
    <property type="entry name" value="P-loop_NTPase"/>
</dbReference>
<keyword evidence="2 7" id="KW-0812">Transmembrane</keyword>
<dbReference type="RefSeq" id="WP_114279713.1">
    <property type="nucleotide sequence ID" value="NZ_QPJY01000004.1"/>
</dbReference>
<evidence type="ECO:0000259" key="9">
    <source>
        <dbReference type="PROSITE" id="PS50929"/>
    </source>
</evidence>
<dbReference type="GO" id="GO:0034040">
    <property type="term" value="F:ATPase-coupled lipid transmembrane transporter activity"/>
    <property type="evidence" value="ECO:0007669"/>
    <property type="project" value="TreeGrafter"/>
</dbReference>
<keyword evidence="4 10" id="KW-0067">ATP-binding</keyword>
<evidence type="ECO:0000256" key="6">
    <source>
        <dbReference type="ARBA" id="ARBA00023136"/>
    </source>
</evidence>
<dbReference type="PROSITE" id="PS00211">
    <property type="entry name" value="ABC_TRANSPORTER_1"/>
    <property type="match status" value="1"/>
</dbReference>
<evidence type="ECO:0000256" key="1">
    <source>
        <dbReference type="ARBA" id="ARBA00004651"/>
    </source>
</evidence>
<feature type="domain" description="ABC transporter" evidence="8">
    <location>
        <begin position="324"/>
        <end position="560"/>
    </location>
</feature>
<dbReference type="InterPro" id="IPR017871">
    <property type="entry name" value="ABC_transporter-like_CS"/>
</dbReference>
<dbReference type="OrthoDB" id="8541474at2"/>
<dbReference type="SUPFAM" id="SSF90123">
    <property type="entry name" value="ABC transporter transmembrane region"/>
    <property type="match status" value="1"/>
</dbReference>
<dbReference type="GO" id="GO:0016887">
    <property type="term" value="F:ATP hydrolysis activity"/>
    <property type="evidence" value="ECO:0007669"/>
    <property type="project" value="InterPro"/>
</dbReference>
<dbReference type="CDD" id="cd07346">
    <property type="entry name" value="ABC_6TM_exporters"/>
    <property type="match status" value="1"/>
</dbReference>
<evidence type="ECO:0000313" key="10">
    <source>
        <dbReference type="EMBL" id="RCX30729.1"/>
    </source>
</evidence>
<dbReference type="InterPro" id="IPR039421">
    <property type="entry name" value="Type_1_exporter"/>
</dbReference>
<gene>
    <name evidence="10" type="ORF">DFQ59_104165</name>
</gene>
<evidence type="ECO:0000256" key="4">
    <source>
        <dbReference type="ARBA" id="ARBA00022840"/>
    </source>
</evidence>
<dbReference type="GO" id="GO:0005886">
    <property type="term" value="C:plasma membrane"/>
    <property type="evidence" value="ECO:0007669"/>
    <property type="project" value="UniProtKB-SubCell"/>
</dbReference>
<dbReference type="InterPro" id="IPR036640">
    <property type="entry name" value="ABC1_TM_sf"/>
</dbReference>
<dbReference type="Gene3D" id="3.40.50.300">
    <property type="entry name" value="P-loop containing nucleotide triphosphate hydrolases"/>
    <property type="match status" value="1"/>
</dbReference>
<reference evidence="10 11" key="1">
    <citation type="submission" date="2018-07" db="EMBL/GenBank/DDBJ databases">
        <title>Genomic Encyclopedia of Type Strains, Phase IV (KMG-IV): sequencing the most valuable type-strain genomes for metagenomic binning, comparative biology and taxonomic classification.</title>
        <authorList>
            <person name="Goeker M."/>
        </authorList>
    </citation>
    <scope>NUCLEOTIDE SEQUENCE [LARGE SCALE GENOMIC DNA]</scope>
    <source>
        <strain evidence="10 11">DSM 26407</strain>
    </source>
</reference>
<evidence type="ECO:0000256" key="3">
    <source>
        <dbReference type="ARBA" id="ARBA00022741"/>
    </source>
</evidence>
<comment type="subcellular location">
    <subcellularLocation>
        <location evidence="1">Cell membrane</location>
        <topology evidence="1">Multi-pass membrane protein</topology>
    </subcellularLocation>
</comment>
<feature type="transmembrane region" description="Helical" evidence="7">
    <location>
        <begin position="267"/>
        <end position="287"/>
    </location>
</feature>
<dbReference type="Pfam" id="PF00664">
    <property type="entry name" value="ABC_membrane"/>
    <property type="match status" value="1"/>
</dbReference>
<dbReference type="SMART" id="SM00382">
    <property type="entry name" value="AAA"/>
    <property type="match status" value="1"/>
</dbReference>
<dbReference type="InterPro" id="IPR003439">
    <property type="entry name" value="ABC_transporter-like_ATP-bd"/>
</dbReference>
<evidence type="ECO:0000256" key="5">
    <source>
        <dbReference type="ARBA" id="ARBA00022989"/>
    </source>
</evidence>
<name>A0A369CA08_9GAMM</name>
<comment type="caution">
    <text evidence="10">The sequence shown here is derived from an EMBL/GenBank/DDBJ whole genome shotgun (WGS) entry which is preliminary data.</text>
</comment>
<dbReference type="AlphaFoldDB" id="A0A369CA08"/>
<feature type="domain" description="ABC transmembrane type-1" evidence="9">
    <location>
        <begin position="18"/>
        <end position="299"/>
    </location>
</feature>
<dbReference type="InterPro" id="IPR003593">
    <property type="entry name" value="AAA+_ATPase"/>
</dbReference>
<evidence type="ECO:0000313" key="11">
    <source>
        <dbReference type="Proteomes" id="UP000252707"/>
    </source>
</evidence>
<dbReference type="InterPro" id="IPR011527">
    <property type="entry name" value="ABC1_TM_dom"/>
</dbReference>
<dbReference type="EMBL" id="QPJY01000004">
    <property type="protein sequence ID" value="RCX30729.1"/>
    <property type="molecule type" value="Genomic_DNA"/>
</dbReference>
<feature type="transmembrane region" description="Helical" evidence="7">
    <location>
        <begin position="158"/>
        <end position="176"/>
    </location>
</feature>
<feature type="transmembrane region" description="Helical" evidence="7">
    <location>
        <begin position="54"/>
        <end position="73"/>
    </location>
</feature>
<dbReference type="SUPFAM" id="SSF52540">
    <property type="entry name" value="P-loop containing nucleoside triphosphate hydrolases"/>
    <property type="match status" value="1"/>
</dbReference>
<organism evidence="10 11">
    <name type="scientific">Thioalbus denitrificans</name>
    <dbReference type="NCBI Taxonomy" id="547122"/>
    <lineage>
        <taxon>Bacteria</taxon>
        <taxon>Pseudomonadati</taxon>
        <taxon>Pseudomonadota</taxon>
        <taxon>Gammaproteobacteria</taxon>
        <taxon>Chromatiales</taxon>
        <taxon>Ectothiorhodospiraceae</taxon>
        <taxon>Thioalbus</taxon>
    </lineage>
</organism>
<dbReference type="PANTHER" id="PTHR24221:SF654">
    <property type="entry name" value="ATP-BINDING CASSETTE SUB-FAMILY B MEMBER 6"/>
    <property type="match status" value="1"/>
</dbReference>
<keyword evidence="6 7" id="KW-0472">Membrane</keyword>
<keyword evidence="5 7" id="KW-1133">Transmembrane helix</keyword>
<feature type="transmembrane region" description="Helical" evidence="7">
    <location>
        <begin position="242"/>
        <end position="261"/>
    </location>
</feature>
<dbReference type="GO" id="GO:0140359">
    <property type="term" value="F:ABC-type transporter activity"/>
    <property type="evidence" value="ECO:0007669"/>
    <property type="project" value="InterPro"/>
</dbReference>
<evidence type="ECO:0000256" key="7">
    <source>
        <dbReference type="SAM" id="Phobius"/>
    </source>
</evidence>
<dbReference type="PROSITE" id="PS50893">
    <property type="entry name" value="ABC_TRANSPORTER_2"/>
    <property type="match status" value="1"/>
</dbReference>
<dbReference type="GO" id="GO:0005524">
    <property type="term" value="F:ATP binding"/>
    <property type="evidence" value="ECO:0007669"/>
    <property type="project" value="UniProtKB-KW"/>
</dbReference>
<keyword evidence="3" id="KW-0547">Nucleotide-binding</keyword>
<evidence type="ECO:0000259" key="8">
    <source>
        <dbReference type="PROSITE" id="PS50893"/>
    </source>
</evidence>
<sequence length="568" mass="60447">MTRELPEIFSGRRRRLFATLVAVGAGQALAAVATVLLVRTGFDRLLAGGAEAVLWPALGLVAAALAVAWLRYAERAGAERLGQDYVADVRLVLFDRLSTLAPRALQRRSRGGVMLRFVGDLTALRQWVSLGLARLTVAGISTFGALAALAVINPLLGGVVAAVLCIGMVTALGLGARMRRAVQEARRLRTHLAANVSEKIATMPVVQVFGQARRERRHLARQSNRLGAAEVRRARVAGGLRAVTEGTAALAVAASLLAGAFEAAAGQATAGTVVAAMAIVGFLVSPLRDLGRVYEYWQGARVSREKIRQFLDTPALVNEADDAVRLKAGSGRLSFDRVRVRGALRRISLEAEPGTVTAIVGPNGAGKSTLLALAARLIDPDGGRVRLDGRNLARVRLSSLRREVGMVSPDLPLLRGTIDRNLRYRCPDAPEAEIERVKALCGLDTLLEELPEGAATRLAEGGANLSPGQRQRIALARAIVGQPRLLLLDEAESNLDPQSALALDQVLSGYRGTVLMVTHRPDRLATADRIWHLEDGQLVEAGTPQALARGDGPTARLFGAGWALRNAS</sequence>
<dbReference type="PANTHER" id="PTHR24221">
    <property type="entry name" value="ATP-BINDING CASSETTE SUB-FAMILY B"/>
    <property type="match status" value="1"/>
</dbReference>
<proteinExistence type="predicted"/>
<feature type="transmembrane region" description="Helical" evidence="7">
    <location>
        <begin position="132"/>
        <end position="152"/>
    </location>
</feature>
<evidence type="ECO:0000256" key="2">
    <source>
        <dbReference type="ARBA" id="ARBA00022692"/>
    </source>
</evidence>